<sequence length="123" mass="13878">MGRNPPSRNDKRARADRKKTSRNCSQDRPSDSTSIIPEMELKMVSKVERERAALEAAEQDIAERKKRLAQMEKEEAGKELARLVRKVGHERSVRLLELAVSVKPKSAIEALEKMEPAGQKQAS</sequence>
<organism evidence="3 4">
    <name type="scientific">Qipengyuania benthica</name>
    <dbReference type="NCBI Taxonomy" id="3067651"/>
    <lineage>
        <taxon>Bacteria</taxon>
        <taxon>Pseudomonadati</taxon>
        <taxon>Pseudomonadota</taxon>
        <taxon>Alphaproteobacteria</taxon>
        <taxon>Sphingomonadales</taxon>
        <taxon>Erythrobacteraceae</taxon>
        <taxon>Qipengyuania</taxon>
    </lineage>
</organism>
<proteinExistence type="predicted"/>
<keyword evidence="4" id="KW-1185">Reference proteome</keyword>
<reference evidence="3 4" key="1">
    <citation type="submission" date="2023-08" db="EMBL/GenBank/DDBJ databases">
        <title>genomic of DY56.</title>
        <authorList>
            <person name="Wang Y."/>
        </authorList>
    </citation>
    <scope>NUCLEOTIDE SEQUENCE [LARGE SCALE GENOMIC DNA]</scope>
    <source>
        <strain evidence="3 4">DY56-A-20</strain>
    </source>
</reference>
<evidence type="ECO:0000256" key="2">
    <source>
        <dbReference type="SAM" id="MobiDB-lite"/>
    </source>
</evidence>
<feature type="compositionally biased region" description="Polar residues" evidence="2">
    <location>
        <begin position="22"/>
        <end position="34"/>
    </location>
</feature>
<gene>
    <name evidence="3" type="ORF">Q9K01_13005</name>
</gene>
<evidence type="ECO:0000313" key="4">
    <source>
        <dbReference type="Proteomes" id="UP001235664"/>
    </source>
</evidence>
<protein>
    <submittedName>
        <fullName evidence="3">Uncharacterized protein</fullName>
    </submittedName>
</protein>
<keyword evidence="1" id="KW-0175">Coiled coil</keyword>
<feature type="region of interest" description="Disordered" evidence="2">
    <location>
        <begin position="1"/>
        <end position="34"/>
    </location>
</feature>
<dbReference type="EMBL" id="JAVAIL010000004">
    <property type="protein sequence ID" value="MDP4540544.1"/>
    <property type="molecule type" value="Genomic_DNA"/>
</dbReference>
<dbReference type="RefSeq" id="WP_305930569.1">
    <property type="nucleotide sequence ID" value="NZ_JAVAIL010000004.1"/>
</dbReference>
<comment type="caution">
    <text evidence="3">The sequence shown here is derived from an EMBL/GenBank/DDBJ whole genome shotgun (WGS) entry which is preliminary data.</text>
</comment>
<feature type="coiled-coil region" evidence="1">
    <location>
        <begin position="44"/>
        <end position="86"/>
    </location>
</feature>
<dbReference type="Proteomes" id="UP001235664">
    <property type="component" value="Unassembled WGS sequence"/>
</dbReference>
<name>A0ABT9HB41_9SPHN</name>
<evidence type="ECO:0000313" key="3">
    <source>
        <dbReference type="EMBL" id="MDP4540544.1"/>
    </source>
</evidence>
<evidence type="ECO:0000256" key="1">
    <source>
        <dbReference type="SAM" id="Coils"/>
    </source>
</evidence>
<accession>A0ABT9HB41</accession>